<protein>
    <recommendedName>
        <fullName evidence="6">HIT domain-containing protein</fullName>
    </recommendedName>
</protein>
<evidence type="ECO:0000256" key="1">
    <source>
        <dbReference type="ARBA" id="ARBA00022741"/>
    </source>
</evidence>
<dbReference type="SUPFAM" id="SSF54197">
    <property type="entry name" value="HIT-like"/>
    <property type="match status" value="1"/>
</dbReference>
<dbReference type="InterPro" id="IPR036265">
    <property type="entry name" value="HIT-like_sf"/>
</dbReference>
<organism evidence="7 8">
    <name type="scientific">Panaeolus cyanescens</name>
    <dbReference type="NCBI Taxonomy" id="181874"/>
    <lineage>
        <taxon>Eukaryota</taxon>
        <taxon>Fungi</taxon>
        <taxon>Dikarya</taxon>
        <taxon>Basidiomycota</taxon>
        <taxon>Agaricomycotina</taxon>
        <taxon>Agaricomycetes</taxon>
        <taxon>Agaricomycetidae</taxon>
        <taxon>Agaricales</taxon>
        <taxon>Agaricineae</taxon>
        <taxon>Galeropsidaceae</taxon>
        <taxon>Panaeolus</taxon>
    </lineage>
</organism>
<evidence type="ECO:0000313" key="8">
    <source>
        <dbReference type="Proteomes" id="UP000284842"/>
    </source>
</evidence>
<evidence type="ECO:0000256" key="2">
    <source>
        <dbReference type="ARBA" id="ARBA00022801"/>
    </source>
</evidence>
<accession>A0A409VBD7</accession>
<evidence type="ECO:0000313" key="7">
    <source>
        <dbReference type="EMBL" id="PPQ63239.1"/>
    </source>
</evidence>
<dbReference type="EMBL" id="NHTK01006128">
    <property type="protein sequence ID" value="PPQ63239.1"/>
    <property type="molecule type" value="Genomic_DNA"/>
</dbReference>
<gene>
    <name evidence="7" type="ORF">CVT24_005699</name>
</gene>
<dbReference type="Proteomes" id="UP000284842">
    <property type="component" value="Unassembled WGS sequence"/>
</dbReference>
<sequence length="178" mass="19971">MVDLLLSLFPCFKSVSQESASHGARKPLNTCKFCFVSKEKGFNVIYEDEDFVAFVDRKPASTHHFLVVPKAHIVSVRSLKQADAELVKSMEVIGNELLESKGIPPEMRRMGFHIPPFNSVYHLHLHVQGLPYLSSGRAAKYPYCVGQGDNSKGLTWFAEVRQVIRILEQGKRVGVLPC</sequence>
<dbReference type="GO" id="GO:0000166">
    <property type="term" value="F:nucleotide binding"/>
    <property type="evidence" value="ECO:0007669"/>
    <property type="project" value="UniProtKB-KW"/>
</dbReference>
<proteinExistence type="predicted"/>
<dbReference type="PRINTS" id="PR00332">
    <property type="entry name" value="HISTRIAD"/>
</dbReference>
<dbReference type="OrthoDB" id="1915375at2759"/>
<keyword evidence="8" id="KW-1185">Reference proteome</keyword>
<keyword evidence="2" id="KW-0378">Hydrolase</keyword>
<dbReference type="PANTHER" id="PTHR12486">
    <property type="entry name" value="APRATAXIN-RELATED"/>
    <property type="match status" value="1"/>
</dbReference>
<evidence type="ECO:0000256" key="4">
    <source>
        <dbReference type="PIRSR" id="PIRSR601310-3"/>
    </source>
</evidence>
<dbReference type="InterPro" id="IPR001310">
    <property type="entry name" value="Histidine_triad_HIT"/>
</dbReference>
<dbReference type="Pfam" id="PF11969">
    <property type="entry name" value="DcpS_C"/>
    <property type="match status" value="1"/>
</dbReference>
<feature type="domain" description="HIT" evidence="6">
    <location>
        <begin position="32"/>
        <end position="140"/>
    </location>
</feature>
<dbReference type="InterPro" id="IPR011146">
    <property type="entry name" value="HIT-like"/>
</dbReference>
<reference evidence="7 8" key="1">
    <citation type="journal article" date="2018" name="Evol. Lett.">
        <title>Horizontal gene cluster transfer increased hallucinogenic mushroom diversity.</title>
        <authorList>
            <person name="Reynolds H.T."/>
            <person name="Vijayakumar V."/>
            <person name="Gluck-Thaler E."/>
            <person name="Korotkin H.B."/>
            <person name="Matheny P.B."/>
            <person name="Slot J.C."/>
        </authorList>
    </citation>
    <scope>NUCLEOTIDE SEQUENCE [LARGE SCALE GENOMIC DNA]</scope>
    <source>
        <strain evidence="7 8">2629</strain>
    </source>
</reference>
<feature type="short sequence motif" description="Histidine triad motif" evidence="4 5">
    <location>
        <begin position="122"/>
        <end position="126"/>
    </location>
</feature>
<dbReference type="Gene3D" id="3.30.428.10">
    <property type="entry name" value="HIT-like"/>
    <property type="match status" value="1"/>
</dbReference>
<evidence type="ECO:0000256" key="3">
    <source>
        <dbReference type="PIRSR" id="PIRSR601310-1"/>
    </source>
</evidence>
<name>A0A409VBD7_9AGAR</name>
<dbReference type="GO" id="GO:0016787">
    <property type="term" value="F:hydrolase activity"/>
    <property type="evidence" value="ECO:0007669"/>
    <property type="project" value="UniProtKB-KW"/>
</dbReference>
<feature type="active site" description="Tele-AMP-histidine intermediate" evidence="3">
    <location>
        <position position="124"/>
    </location>
</feature>
<dbReference type="PANTHER" id="PTHR12486:SF5">
    <property type="entry name" value="ADENOSINE 5'-MONOPHOSPHORAMIDASE HINT3"/>
    <property type="match status" value="1"/>
</dbReference>
<evidence type="ECO:0000259" key="6">
    <source>
        <dbReference type="PROSITE" id="PS51084"/>
    </source>
</evidence>
<dbReference type="InParanoid" id="A0A409VBD7"/>
<comment type="caution">
    <text evidence="7">The sequence shown here is derived from an EMBL/GenBank/DDBJ whole genome shotgun (WGS) entry which is preliminary data.</text>
</comment>
<keyword evidence="1" id="KW-0547">Nucleotide-binding</keyword>
<dbReference type="AlphaFoldDB" id="A0A409VBD7"/>
<evidence type="ECO:0000256" key="5">
    <source>
        <dbReference type="PROSITE-ProRule" id="PRU00464"/>
    </source>
</evidence>
<dbReference type="PROSITE" id="PS51084">
    <property type="entry name" value="HIT_2"/>
    <property type="match status" value="1"/>
</dbReference>